<dbReference type="InterPro" id="IPR004358">
    <property type="entry name" value="Sig_transdc_His_kin-like_C"/>
</dbReference>
<evidence type="ECO:0000259" key="15">
    <source>
        <dbReference type="PROSITE" id="PS50109"/>
    </source>
</evidence>
<dbReference type="PANTHER" id="PTHR43547:SF10">
    <property type="entry name" value="SENSOR HISTIDINE KINASE DCUS"/>
    <property type="match status" value="1"/>
</dbReference>
<evidence type="ECO:0000256" key="13">
    <source>
        <dbReference type="ARBA" id="ARBA00023136"/>
    </source>
</evidence>
<accession>A0A4P7ULP6</accession>
<dbReference type="InterPro" id="IPR035965">
    <property type="entry name" value="PAS-like_dom_sf"/>
</dbReference>
<keyword evidence="6 16" id="KW-0808">Transferase</keyword>
<proteinExistence type="predicted"/>
<dbReference type="SUPFAM" id="SSF103190">
    <property type="entry name" value="Sensory domain-like"/>
    <property type="match status" value="1"/>
</dbReference>
<keyword evidence="7 14" id="KW-0812">Transmembrane</keyword>
<sequence length="544" mass="59345">MLQALKNSSLFVKLVIMVSLALCPPMLFSHLAESYFISKYGYEEAEKTVSNVARLSAESSTVIEGMRSDKPEARKQMTDFVEMLTHVSNVKFIVLIDMQGIRLYHPEAWKIGGHIEGGDEGESLHGHAYISSARGSFGFSLRAFRPIYDEQGKQLGAVAVGIMSKDIEANMARLNGPLSWLFALSLAIGIGLAVLLSRTIKKILFGLEPHQIARMLEERNAILRTVREGIIAVNKEGTLVLVNEMAEKILRSAGVTGPLEGQPVQDTVPATRLDAIIKEGKPEYDMEQNINGSIIMTNRAPITLQGKVIGAVATFRDMTEVRVQAERLTGLSNYAEALRSRSHEYLNKMHVISGLLRNKRYGELEEYLEHIIGSKKRETSSIAALVKDPIVAGFLESKYSRAHELGVTLHIEGAGELPQLSSKGSHALVTIVGNLIDNAFDAVTYAGEKRITLHIESDFASAGGNGQLVISVADTGRGIAEEHQEKIFTKGFSTKGSNRGIGLYMLLLTLDEVDGSVEIDSRLGHGSTFTVRFPATTLAEGANP</sequence>
<dbReference type="OrthoDB" id="9792686at2"/>
<gene>
    <name evidence="16" type="primary">dcuS</name>
    <name evidence="16" type="ORF">DDIC_12930</name>
</gene>
<evidence type="ECO:0000256" key="10">
    <source>
        <dbReference type="ARBA" id="ARBA00022840"/>
    </source>
</evidence>
<evidence type="ECO:0000256" key="3">
    <source>
        <dbReference type="ARBA" id="ARBA00012438"/>
    </source>
</evidence>
<protein>
    <recommendedName>
        <fullName evidence="3">histidine kinase</fullName>
        <ecNumber evidence="3">2.7.13.3</ecNumber>
    </recommendedName>
</protein>
<feature type="transmembrane region" description="Helical" evidence="14">
    <location>
        <begin position="12"/>
        <end position="32"/>
    </location>
</feature>
<evidence type="ECO:0000256" key="12">
    <source>
        <dbReference type="ARBA" id="ARBA00023012"/>
    </source>
</evidence>
<name>A0A4P7ULP6_DESDE</name>
<feature type="domain" description="Histidine kinase" evidence="15">
    <location>
        <begin position="428"/>
        <end position="537"/>
    </location>
</feature>
<dbReference type="GO" id="GO:0005886">
    <property type="term" value="C:plasma membrane"/>
    <property type="evidence" value="ECO:0007669"/>
    <property type="project" value="UniProtKB-SubCell"/>
</dbReference>
<dbReference type="GO" id="GO:0005524">
    <property type="term" value="F:ATP binding"/>
    <property type="evidence" value="ECO:0007669"/>
    <property type="project" value="UniProtKB-KW"/>
</dbReference>
<evidence type="ECO:0000256" key="1">
    <source>
        <dbReference type="ARBA" id="ARBA00000085"/>
    </source>
</evidence>
<evidence type="ECO:0000256" key="5">
    <source>
        <dbReference type="ARBA" id="ARBA00022553"/>
    </source>
</evidence>
<dbReference type="SMART" id="SM00387">
    <property type="entry name" value="HATPase_c"/>
    <property type="match status" value="1"/>
</dbReference>
<dbReference type="InterPro" id="IPR036890">
    <property type="entry name" value="HATPase_C_sf"/>
</dbReference>
<dbReference type="EMBL" id="CP036295">
    <property type="protein sequence ID" value="QCC86767.1"/>
    <property type="molecule type" value="Genomic_DNA"/>
</dbReference>
<dbReference type="InterPro" id="IPR003594">
    <property type="entry name" value="HATPase_dom"/>
</dbReference>
<evidence type="ECO:0000256" key="11">
    <source>
        <dbReference type="ARBA" id="ARBA00022989"/>
    </source>
</evidence>
<dbReference type="Gene3D" id="3.30.450.20">
    <property type="entry name" value="PAS domain"/>
    <property type="match status" value="2"/>
</dbReference>
<evidence type="ECO:0000256" key="2">
    <source>
        <dbReference type="ARBA" id="ARBA00004651"/>
    </source>
</evidence>
<dbReference type="SUPFAM" id="SSF55785">
    <property type="entry name" value="PYP-like sensor domain (PAS domain)"/>
    <property type="match status" value="1"/>
</dbReference>
<dbReference type="InterPro" id="IPR039506">
    <property type="entry name" value="SPOB_a"/>
</dbReference>
<dbReference type="PROSITE" id="PS50109">
    <property type="entry name" value="HIS_KIN"/>
    <property type="match status" value="1"/>
</dbReference>
<evidence type="ECO:0000313" key="16">
    <source>
        <dbReference type="EMBL" id="QCC86767.1"/>
    </source>
</evidence>
<dbReference type="NCBIfam" id="NF008298">
    <property type="entry name" value="PRK11086.1"/>
    <property type="match status" value="1"/>
</dbReference>
<keyword evidence="13 14" id="KW-0472">Membrane</keyword>
<dbReference type="Proteomes" id="UP000297065">
    <property type="component" value="Chromosome"/>
</dbReference>
<evidence type="ECO:0000256" key="7">
    <source>
        <dbReference type="ARBA" id="ARBA00022692"/>
    </source>
</evidence>
<dbReference type="InterPro" id="IPR033463">
    <property type="entry name" value="sCache_3"/>
</dbReference>
<organism evidence="16 17">
    <name type="scientific">Desulfovibrio desulfuricans</name>
    <dbReference type="NCBI Taxonomy" id="876"/>
    <lineage>
        <taxon>Bacteria</taxon>
        <taxon>Pseudomonadati</taxon>
        <taxon>Thermodesulfobacteriota</taxon>
        <taxon>Desulfovibrionia</taxon>
        <taxon>Desulfovibrionales</taxon>
        <taxon>Desulfovibrionaceae</taxon>
        <taxon>Desulfovibrio</taxon>
    </lineage>
</organism>
<evidence type="ECO:0000256" key="4">
    <source>
        <dbReference type="ARBA" id="ARBA00022475"/>
    </source>
</evidence>
<keyword evidence="9 16" id="KW-0418">Kinase</keyword>
<reference evidence="16 17" key="1">
    <citation type="submission" date="2019-02" db="EMBL/GenBank/DDBJ databases">
        <title>Complete Genome Sequence of Desulfovibrio desulfuricans IC1, a Sulfonate Utilizing Anaerobe.</title>
        <authorList>
            <person name="Day L.A."/>
            <person name="De Leon K.B."/>
            <person name="Wall J.D."/>
        </authorList>
    </citation>
    <scope>NUCLEOTIDE SEQUENCE [LARGE SCALE GENOMIC DNA]</scope>
    <source>
        <strain evidence="16 17">IC1</strain>
    </source>
</reference>
<evidence type="ECO:0000313" key="17">
    <source>
        <dbReference type="Proteomes" id="UP000297065"/>
    </source>
</evidence>
<dbReference type="InterPro" id="IPR029151">
    <property type="entry name" value="Sensor-like_sf"/>
</dbReference>
<evidence type="ECO:0000256" key="8">
    <source>
        <dbReference type="ARBA" id="ARBA00022741"/>
    </source>
</evidence>
<keyword evidence="10" id="KW-0067">ATP-binding</keyword>
<dbReference type="Gene3D" id="3.30.565.10">
    <property type="entry name" value="Histidine kinase-like ATPase, C-terminal domain"/>
    <property type="match status" value="1"/>
</dbReference>
<comment type="catalytic activity">
    <reaction evidence="1">
        <text>ATP + protein L-histidine = ADP + protein N-phospho-L-histidine.</text>
        <dbReference type="EC" id="2.7.13.3"/>
    </reaction>
</comment>
<dbReference type="SUPFAM" id="SSF55874">
    <property type="entry name" value="ATPase domain of HSP90 chaperone/DNA topoisomerase II/histidine kinase"/>
    <property type="match status" value="1"/>
</dbReference>
<keyword evidence="4" id="KW-1003">Cell membrane</keyword>
<dbReference type="GO" id="GO:0000155">
    <property type="term" value="F:phosphorelay sensor kinase activity"/>
    <property type="evidence" value="ECO:0007669"/>
    <property type="project" value="TreeGrafter"/>
</dbReference>
<comment type="subcellular location">
    <subcellularLocation>
        <location evidence="2">Cell membrane</location>
        <topology evidence="2">Multi-pass membrane protein</topology>
    </subcellularLocation>
</comment>
<dbReference type="Gene3D" id="1.10.287.130">
    <property type="match status" value="1"/>
</dbReference>
<dbReference type="AlphaFoldDB" id="A0A4P7ULP6"/>
<keyword evidence="12" id="KW-0902">Two-component regulatory system</keyword>
<evidence type="ECO:0000256" key="9">
    <source>
        <dbReference type="ARBA" id="ARBA00022777"/>
    </source>
</evidence>
<dbReference type="Pfam" id="PF14689">
    <property type="entry name" value="SPOB_a"/>
    <property type="match status" value="1"/>
</dbReference>
<evidence type="ECO:0000256" key="14">
    <source>
        <dbReference type="SAM" id="Phobius"/>
    </source>
</evidence>
<evidence type="ECO:0000256" key="6">
    <source>
        <dbReference type="ARBA" id="ARBA00022679"/>
    </source>
</evidence>
<keyword evidence="5" id="KW-0597">Phosphoprotein</keyword>
<dbReference type="RefSeq" id="WP_136400819.1">
    <property type="nucleotide sequence ID" value="NZ_CP036295.1"/>
</dbReference>
<keyword evidence="8" id="KW-0547">Nucleotide-binding</keyword>
<dbReference type="PANTHER" id="PTHR43547">
    <property type="entry name" value="TWO-COMPONENT HISTIDINE KINASE"/>
    <property type="match status" value="1"/>
</dbReference>
<feature type="transmembrane region" description="Helical" evidence="14">
    <location>
        <begin position="178"/>
        <end position="196"/>
    </location>
</feature>
<keyword evidence="11 14" id="KW-1133">Transmembrane helix</keyword>
<dbReference type="Pfam" id="PF02518">
    <property type="entry name" value="HATPase_c"/>
    <property type="match status" value="1"/>
</dbReference>
<dbReference type="PRINTS" id="PR00344">
    <property type="entry name" value="BCTRLSENSOR"/>
</dbReference>
<dbReference type="FunFam" id="3.30.450.20:FF:000018">
    <property type="entry name" value="Sensor histidine kinase DcuS"/>
    <property type="match status" value="1"/>
</dbReference>
<dbReference type="InterPro" id="IPR005467">
    <property type="entry name" value="His_kinase_dom"/>
</dbReference>
<dbReference type="Pfam" id="PF17203">
    <property type="entry name" value="sCache_3_2"/>
    <property type="match status" value="1"/>
</dbReference>
<dbReference type="EC" id="2.7.13.3" evidence="3"/>